<dbReference type="Pfam" id="PF03572">
    <property type="entry name" value="Peptidase_S41"/>
    <property type="match status" value="1"/>
</dbReference>
<feature type="domain" description="Tail specific protease" evidence="2">
    <location>
        <begin position="329"/>
        <end position="541"/>
    </location>
</feature>
<organism evidence="3 4">
    <name type="scientific">Cohnella silvisoli</name>
    <dbReference type="NCBI Taxonomy" id="2873699"/>
    <lineage>
        <taxon>Bacteria</taxon>
        <taxon>Bacillati</taxon>
        <taxon>Bacillota</taxon>
        <taxon>Bacilli</taxon>
        <taxon>Bacillales</taxon>
        <taxon>Paenibacillaceae</taxon>
        <taxon>Cohnella</taxon>
    </lineage>
</organism>
<dbReference type="InterPro" id="IPR005151">
    <property type="entry name" value="Tail-specific_protease"/>
</dbReference>
<gene>
    <name evidence="3" type="ORF">QJS35_29260</name>
</gene>
<dbReference type="Proteomes" id="UP001493487">
    <property type="component" value="Unassembled WGS sequence"/>
</dbReference>
<dbReference type="Gene3D" id="3.90.226.10">
    <property type="entry name" value="2-enoyl-CoA Hydratase, Chain A, domain 1"/>
    <property type="match status" value="1"/>
</dbReference>
<keyword evidence="1" id="KW-1133">Transmembrane helix</keyword>
<reference evidence="3 4" key="1">
    <citation type="journal article" date="2023" name="Genome Announc.">
        <title>Pan-Genome Analyses of the Genus Cohnella and Proposal of the Novel Species Cohnella silvisoli sp. nov., Isolated from Forest Soil.</title>
        <authorList>
            <person name="Wang C."/>
            <person name="Mao L."/>
            <person name="Bao G."/>
            <person name="Zhu H."/>
        </authorList>
    </citation>
    <scope>NUCLEOTIDE SEQUENCE [LARGE SCALE GENOMIC DNA]</scope>
    <source>
        <strain evidence="3 4">NL03-T5-1</strain>
    </source>
</reference>
<feature type="transmembrane region" description="Helical" evidence="1">
    <location>
        <begin position="40"/>
        <end position="58"/>
    </location>
</feature>
<feature type="transmembrane region" description="Helical" evidence="1">
    <location>
        <begin position="101"/>
        <end position="123"/>
    </location>
</feature>
<dbReference type="Gene3D" id="2.30.42.10">
    <property type="match status" value="1"/>
</dbReference>
<comment type="caution">
    <text evidence="3">The sequence shown here is derived from an EMBL/GenBank/DDBJ whole genome shotgun (WGS) entry which is preliminary data.</text>
</comment>
<keyword evidence="4" id="KW-1185">Reference proteome</keyword>
<evidence type="ECO:0000259" key="2">
    <source>
        <dbReference type="SMART" id="SM00245"/>
    </source>
</evidence>
<dbReference type="PANTHER" id="PTHR32060">
    <property type="entry name" value="TAIL-SPECIFIC PROTEASE"/>
    <property type="match status" value="1"/>
</dbReference>
<keyword evidence="1" id="KW-0812">Transmembrane</keyword>
<feature type="transmembrane region" description="Helical" evidence="1">
    <location>
        <begin position="12"/>
        <end position="33"/>
    </location>
</feature>
<sequence>MSVYGLFDSVKWLTPLEIILCLINLTVLVRYAIPAAKHYRWFDFVPSLGVIISIASVLYGDTTLLAIVFYSLTLIIFLSTLKRLLKPKPKLAFPKRKVLKVIRVVVCVIGIVPIVIALMNAGVLRYNPTSDLSGMSYSKAFLKMNERLSKEYPFGEWKHINWDDLRNKYEPIFTKAEKDNDKDLYYKTLRDYLLSIGDGHIKIANDNVYENNKVFKDEVGGGYGISTVQLDDGKVRVSLVLEGSPAAQNGMKLGAEIVSWDGKTGKEAFEQTTWSESNMATNEVKAYYQGRFMARAPIGKQIEVTFKNRDDDKLNKATLVAYDDQFETLKQTKVKMTQEDLDVSPIEGDITKDGFGYVKIKHFLPKSTFTAPEKSFAEKLKQFQDNKVKGLIIDLRDNPGGEDALAATIAGYFVNETKHYEYVSYYNRYTGKFEINHNEVVKVNPMQPYFDGNIAILINSRTGSSGEGIPLVLKGLPNVRIIGFTSTAGSFGIVGQPIEIHMPDNYILKFPDGRSLNKDKVIQGDADYTRQGGAVPDIKIPLNEQMFTEKYIDGQDVEMSYAIAALKK</sequence>
<dbReference type="RefSeq" id="WP_232184487.1">
    <property type="nucleotide sequence ID" value="NZ_JAIOAP010000003.1"/>
</dbReference>
<evidence type="ECO:0000256" key="1">
    <source>
        <dbReference type="SAM" id="Phobius"/>
    </source>
</evidence>
<dbReference type="PANTHER" id="PTHR32060:SF30">
    <property type="entry name" value="CARBOXY-TERMINAL PROCESSING PROTEASE CTPA"/>
    <property type="match status" value="1"/>
</dbReference>
<evidence type="ECO:0000313" key="4">
    <source>
        <dbReference type="Proteomes" id="UP001493487"/>
    </source>
</evidence>
<feature type="transmembrane region" description="Helical" evidence="1">
    <location>
        <begin position="64"/>
        <end position="81"/>
    </location>
</feature>
<accession>A0ABV1L2I6</accession>
<name>A0ABV1L2I6_9BACL</name>
<dbReference type="EMBL" id="JASKHM010000022">
    <property type="protein sequence ID" value="MEQ4486468.1"/>
    <property type="molecule type" value="Genomic_DNA"/>
</dbReference>
<protein>
    <submittedName>
        <fullName evidence="3">S41 family peptidase</fullName>
    </submittedName>
</protein>
<dbReference type="SUPFAM" id="SSF52096">
    <property type="entry name" value="ClpP/crotonase"/>
    <property type="match status" value="1"/>
</dbReference>
<dbReference type="SMART" id="SM00245">
    <property type="entry name" value="TSPc"/>
    <property type="match status" value="1"/>
</dbReference>
<dbReference type="Gene3D" id="3.30.750.44">
    <property type="match status" value="1"/>
</dbReference>
<evidence type="ECO:0000313" key="3">
    <source>
        <dbReference type="EMBL" id="MEQ4486468.1"/>
    </source>
</evidence>
<keyword evidence="1" id="KW-0472">Membrane</keyword>
<dbReference type="InterPro" id="IPR036034">
    <property type="entry name" value="PDZ_sf"/>
</dbReference>
<proteinExistence type="predicted"/>
<dbReference type="InterPro" id="IPR029045">
    <property type="entry name" value="ClpP/crotonase-like_dom_sf"/>
</dbReference>